<dbReference type="RefSeq" id="XP_065672564.1">
    <property type="nucleotide sequence ID" value="XM_065816492.1"/>
</dbReference>
<dbReference type="Gene3D" id="2.160.20.10">
    <property type="entry name" value="Single-stranded right-handed beta-helix, Pectin lyase-like"/>
    <property type="match status" value="1"/>
</dbReference>
<dbReference type="RefSeq" id="XP_065672567.1">
    <property type="nucleotide sequence ID" value="XM_065816495.1"/>
</dbReference>
<feature type="transmembrane region" description="Helical" evidence="1">
    <location>
        <begin position="902"/>
        <end position="925"/>
    </location>
</feature>
<dbReference type="PANTHER" id="PTHR11319:SF35">
    <property type="entry name" value="OUTER MEMBRANE PROTEIN PMPC-RELATED"/>
    <property type="match status" value="1"/>
</dbReference>
<sequence length="1233" mass="139150">MLHYVLLTLLIGGCRCNLIVEIDSINGNDGIACTMGTLKTPCKSLNYVFSNIKNMSYSTLKILKGEHILFTEVRVNGIVSMEIVSFDNALLKCVNSSGLTFISSSNVTVRGVTLKHCGAKHNKIEYKNKGSFYHPFMSTAICFNKCKDVVIDNVIFQENEGVALAFFDVGNSVQIYQSFFDSNVNYLTKENISVGGGVYVELSNYTSLNSFNNTDTKYLIKKCNFSNNFLVSGLKQTDMSTKVQQNIYARGAGLSIVLKGDARRNFLNIVDCLFINNTALWGGGMFLYLGEKSENNSLLFNGCIFEANKAVLAGGGIRVYEESKQTTSLKENNIKLENVSFKKNSAIWGGGISIKGATHNKYEDWTINTVFEKCIFDENHGTVGFAIGLHTRNFKTKIFDRGVTYRVVMNNCLFNKNQMTLSEDKKVRGQGCIYFKEAFLVLTGNNSFSCNQGTAIVLESASLTFGSSSYSAFQNNTGTEGGAIALYGTSWLELEKACSVLFDRNSALRRGGALFVKHAGPPRVGFQNTELQSSPCFIRYNNMDTFEWPVNITFRENYAPPSSGNSIYASTLQYCRSDGESRMNSTALVWPFIKYENVRTDPEIVTSPIELNFNKEQWNVSPFYPFSTDVHQIDERGQSVYGSVKIDINSENKSVTLDPPNYDFIVRDKISKLKLLGKTLSKFSVTLITNNDQLVVSPTYNVSLSLCLPGFRLRENKCVCMDAEVGDVVHCLENGTVYVLRGKWGYVNSKTSLLETVVCPQSYCKCHSGIEEYLCQFDVKEQCSENRRGRLCSQCAKGYSVAFFNEDCKICTTKWWLIILLLLTTFVFSIVFVIALSFVNVDEFFGYFNVFFYWYQMIDLVIPINVQLTRGTLFLIGFISLTGTGGNAGICLINGLDNLVKIALNYVPIAIFLITAFALHFDCIWKCFRWNNSKNLSEEEADNRRKRSRGSSISFVIVVTFSQIIIVSFKLLQSVEIDGQLYLHKAAFARYFRHPHIYYGLLALCFLFVMLVFTLLLLFNPKKFILTNFTRIGIIYHKYVVPVFDALKSCFDKSKLIGNDNSQQEKKIKESSKQKRGFATFYFILRALMIFISVFAPNEIIKLVVFSSVSVISLGIFASFQPYRERCFNIWDTLALILMCIATLISLVLNVPFSASQTQLNAIRVLLEIIIWLPFVTLILRLGWKWRILLYKRLSKRPSLIEKNDNASVSGFPFRVIEQISNENIDENQVKSS</sequence>
<dbReference type="RefSeq" id="XP_065672566.1">
    <property type="nucleotide sequence ID" value="XM_065816494.1"/>
</dbReference>
<feature type="transmembrane region" description="Helical" evidence="1">
    <location>
        <begin position="997"/>
        <end position="1019"/>
    </location>
</feature>
<keyword evidence="3" id="KW-1185">Reference proteome</keyword>
<feature type="transmembrane region" description="Helical" evidence="1">
    <location>
        <begin position="1165"/>
        <end position="1184"/>
    </location>
</feature>
<evidence type="ECO:0000256" key="2">
    <source>
        <dbReference type="SAM" id="SignalP"/>
    </source>
</evidence>
<feature type="transmembrane region" description="Helical" evidence="1">
    <location>
        <begin position="844"/>
        <end position="866"/>
    </location>
</feature>
<evidence type="ECO:0000256" key="1">
    <source>
        <dbReference type="SAM" id="Phobius"/>
    </source>
</evidence>
<evidence type="ECO:0000313" key="4">
    <source>
        <dbReference type="RefSeq" id="XP_065672563.1"/>
    </source>
</evidence>
<dbReference type="RefSeq" id="XP_065672563.1">
    <property type="nucleotide sequence ID" value="XM_065816491.1"/>
</dbReference>
<name>A0ABM4DDT0_HYDVU</name>
<evidence type="ECO:0000313" key="8">
    <source>
        <dbReference type="RefSeq" id="XP_065672567.1"/>
    </source>
</evidence>
<gene>
    <name evidence="4 5 6 7 8" type="primary">LOC136090250</name>
</gene>
<evidence type="ECO:0000313" key="3">
    <source>
        <dbReference type="Proteomes" id="UP001652625"/>
    </source>
</evidence>
<feature type="transmembrane region" description="Helical" evidence="1">
    <location>
        <begin position="815"/>
        <end position="838"/>
    </location>
</feature>
<feature type="signal peptide" evidence="2">
    <location>
        <begin position="1"/>
        <end position="16"/>
    </location>
</feature>
<keyword evidence="1" id="KW-0812">Transmembrane</keyword>
<dbReference type="InterPro" id="IPR012334">
    <property type="entry name" value="Pectin_lyas_fold"/>
</dbReference>
<feature type="transmembrane region" description="Helical" evidence="1">
    <location>
        <begin position="953"/>
        <end position="972"/>
    </location>
</feature>
<dbReference type="Proteomes" id="UP001652625">
    <property type="component" value="Chromosome 13"/>
</dbReference>
<keyword evidence="1" id="KW-0472">Membrane</keyword>
<protein>
    <submittedName>
        <fullName evidence="4 5">Uncharacterized protein LOC136090250</fullName>
    </submittedName>
</protein>
<keyword evidence="2" id="KW-0732">Signal</keyword>
<dbReference type="InterPro" id="IPR011050">
    <property type="entry name" value="Pectin_lyase_fold/virulence"/>
</dbReference>
<feature type="transmembrane region" description="Helical" evidence="1">
    <location>
        <begin position="1100"/>
        <end position="1118"/>
    </location>
</feature>
<dbReference type="GeneID" id="136090250"/>
<dbReference type="PANTHER" id="PTHR11319">
    <property type="entry name" value="G PROTEIN-COUPLED RECEPTOR-RELATED"/>
    <property type="match status" value="1"/>
</dbReference>
<proteinExistence type="predicted"/>
<accession>A0ABM4DDT0</accession>
<evidence type="ECO:0000313" key="5">
    <source>
        <dbReference type="RefSeq" id="XP_065672564.1"/>
    </source>
</evidence>
<evidence type="ECO:0000313" key="6">
    <source>
        <dbReference type="RefSeq" id="XP_065672565.1"/>
    </source>
</evidence>
<feature type="transmembrane region" description="Helical" evidence="1">
    <location>
        <begin position="1130"/>
        <end position="1153"/>
    </location>
</feature>
<dbReference type="SUPFAM" id="SSF51126">
    <property type="entry name" value="Pectin lyase-like"/>
    <property type="match status" value="2"/>
</dbReference>
<reference evidence="4 5" key="1">
    <citation type="submission" date="2025-05" db="UniProtKB">
        <authorList>
            <consortium name="RefSeq"/>
        </authorList>
    </citation>
    <scope>IDENTIFICATION</scope>
</reference>
<feature type="chain" id="PRO_5045026030" evidence="2">
    <location>
        <begin position="17"/>
        <end position="1233"/>
    </location>
</feature>
<feature type="transmembrane region" description="Helical" evidence="1">
    <location>
        <begin position="1077"/>
        <end position="1094"/>
    </location>
</feature>
<evidence type="ECO:0000313" key="7">
    <source>
        <dbReference type="RefSeq" id="XP_065672566.1"/>
    </source>
</evidence>
<dbReference type="RefSeq" id="XP_065672565.1">
    <property type="nucleotide sequence ID" value="XM_065816493.1"/>
</dbReference>
<keyword evidence="1" id="KW-1133">Transmembrane helix</keyword>
<organism evidence="3 6">
    <name type="scientific">Hydra vulgaris</name>
    <name type="common">Hydra</name>
    <name type="synonym">Hydra attenuata</name>
    <dbReference type="NCBI Taxonomy" id="6087"/>
    <lineage>
        <taxon>Eukaryota</taxon>
        <taxon>Metazoa</taxon>
        <taxon>Cnidaria</taxon>
        <taxon>Hydrozoa</taxon>
        <taxon>Hydroidolina</taxon>
        <taxon>Anthoathecata</taxon>
        <taxon>Aplanulata</taxon>
        <taxon>Hydridae</taxon>
        <taxon>Hydra</taxon>
    </lineage>
</organism>